<protein>
    <submittedName>
        <fullName evidence="2">Uncharacterized protein</fullName>
    </submittedName>
</protein>
<evidence type="ECO:0000313" key="1">
    <source>
        <dbReference type="EMBL" id="KAJ3646198.1"/>
    </source>
</evidence>
<accession>A0AA38IIN1</accession>
<keyword evidence="3" id="KW-1185">Reference proteome</keyword>
<dbReference type="EMBL" id="JALNTZ010000007">
    <property type="protein sequence ID" value="KAJ3646198.1"/>
    <property type="molecule type" value="Genomic_DNA"/>
</dbReference>
<organism evidence="2 3">
    <name type="scientific">Zophobas morio</name>
    <dbReference type="NCBI Taxonomy" id="2755281"/>
    <lineage>
        <taxon>Eukaryota</taxon>
        <taxon>Metazoa</taxon>
        <taxon>Ecdysozoa</taxon>
        <taxon>Arthropoda</taxon>
        <taxon>Hexapoda</taxon>
        <taxon>Insecta</taxon>
        <taxon>Pterygota</taxon>
        <taxon>Neoptera</taxon>
        <taxon>Endopterygota</taxon>
        <taxon>Coleoptera</taxon>
        <taxon>Polyphaga</taxon>
        <taxon>Cucujiformia</taxon>
        <taxon>Tenebrionidae</taxon>
        <taxon>Zophobas</taxon>
    </lineage>
</organism>
<evidence type="ECO:0000313" key="2">
    <source>
        <dbReference type="EMBL" id="KAJ3655609.1"/>
    </source>
</evidence>
<name>A0AA38IIN1_9CUCU</name>
<gene>
    <name evidence="2" type="ORF">Zmor_014731</name>
    <name evidence="1" type="ORF">Zmor_023795</name>
</gene>
<comment type="caution">
    <text evidence="2">The sequence shown here is derived from an EMBL/GenBank/DDBJ whole genome shotgun (WGS) entry which is preliminary data.</text>
</comment>
<sequence>MNNRLEIYGLALHFLAFCPKRQWYQQVSPSRWYRSREHECDDECERWCGLELLRWSGVPKFIFMTASSASTFVSMDSSWSILVVEPGLIESSFCSAHMELHGAGGVRITLERRKRVDTVYTLITHHL</sequence>
<dbReference type="AlphaFoldDB" id="A0AA38IIN1"/>
<reference evidence="2" key="1">
    <citation type="journal article" date="2023" name="G3 (Bethesda)">
        <title>Whole genome assemblies of Zophobas morio and Tenebrio molitor.</title>
        <authorList>
            <person name="Kaur S."/>
            <person name="Stinson S.A."/>
            <person name="diCenzo G.C."/>
        </authorList>
    </citation>
    <scope>NUCLEOTIDE SEQUENCE</scope>
    <source>
        <strain evidence="2">QUZm001</strain>
    </source>
</reference>
<dbReference type="EMBL" id="JALNTZ010000004">
    <property type="protein sequence ID" value="KAJ3655609.1"/>
    <property type="molecule type" value="Genomic_DNA"/>
</dbReference>
<dbReference type="Proteomes" id="UP001168821">
    <property type="component" value="Unassembled WGS sequence"/>
</dbReference>
<evidence type="ECO:0000313" key="3">
    <source>
        <dbReference type="Proteomes" id="UP001168821"/>
    </source>
</evidence>
<proteinExistence type="predicted"/>